<evidence type="ECO:0000313" key="2">
    <source>
        <dbReference type="Proteomes" id="UP001592582"/>
    </source>
</evidence>
<dbReference type="EMBL" id="JBHEZX010000002">
    <property type="protein sequence ID" value="MFC1408938.1"/>
    <property type="molecule type" value="Genomic_DNA"/>
</dbReference>
<gene>
    <name evidence="1" type="ORF">ACEZDG_06555</name>
</gene>
<sequence length="143" mass="14939">MDESGRGAFALAVALQDAHVRLRRVVKRWEALAPAGSVARCEALGPVWQSGDHDRPGYFDGQALVLARGGAVSCELSIQFGAQGPDFTVRASLESEDGEDGMELLTAGPPEFPSGADDLVAELSGCLERLEQLDVSGALGAEA</sequence>
<accession>A0ABV6V5I7</accession>
<keyword evidence="2" id="KW-1185">Reference proteome</keyword>
<reference evidence="1 2" key="1">
    <citation type="submission" date="2024-09" db="EMBL/GenBank/DDBJ databases">
        <authorList>
            <person name="Lee S.D."/>
        </authorList>
    </citation>
    <scope>NUCLEOTIDE SEQUENCE [LARGE SCALE GENOMIC DNA]</scope>
    <source>
        <strain evidence="1 2">N1-1</strain>
    </source>
</reference>
<dbReference type="Proteomes" id="UP001592582">
    <property type="component" value="Unassembled WGS sequence"/>
</dbReference>
<evidence type="ECO:0000313" key="1">
    <source>
        <dbReference type="EMBL" id="MFC1408938.1"/>
    </source>
</evidence>
<protein>
    <recommendedName>
        <fullName evidence="3">Polyketide cyclase / dehydrase and lipid transport</fullName>
    </recommendedName>
</protein>
<name>A0ABV6V5I7_9ACTN</name>
<organism evidence="1 2">
    <name type="scientific">Streptacidiphilus alkalitolerans</name>
    <dbReference type="NCBI Taxonomy" id="3342712"/>
    <lineage>
        <taxon>Bacteria</taxon>
        <taxon>Bacillati</taxon>
        <taxon>Actinomycetota</taxon>
        <taxon>Actinomycetes</taxon>
        <taxon>Kitasatosporales</taxon>
        <taxon>Streptomycetaceae</taxon>
        <taxon>Streptacidiphilus</taxon>
    </lineage>
</organism>
<comment type="caution">
    <text evidence="1">The sequence shown here is derived from an EMBL/GenBank/DDBJ whole genome shotgun (WGS) entry which is preliminary data.</text>
</comment>
<dbReference type="RefSeq" id="WP_380503688.1">
    <property type="nucleotide sequence ID" value="NZ_JBHEZX010000002.1"/>
</dbReference>
<evidence type="ECO:0008006" key="3">
    <source>
        <dbReference type="Google" id="ProtNLM"/>
    </source>
</evidence>
<proteinExistence type="predicted"/>